<dbReference type="RefSeq" id="WP_183334590.1">
    <property type="nucleotide sequence ID" value="NZ_JACHZF010000076.1"/>
</dbReference>
<sequence length="225" mass="23784">MTPYQIWIIALCTLIAALDGFDVLVMAFTAPAIASDWGVSGASLGILFSAGLLGMGIGAFLVAPLGDRFGRRPTVLLCLGLLLGSMLLSAVTSNATQLFITRMITGIGVGAVLATVNIAVTEYANARRRSLCNAIISLGYPVGATLGGLISVFLIDTYSWRAPFVFGGLVALVLLPVAWLSFPESLDFLIERRPKDALAKINRILPRLSPDVAPGRPDAPRSQAR</sequence>
<dbReference type="PROSITE" id="PS50850">
    <property type="entry name" value="MFS"/>
    <property type="match status" value="1"/>
</dbReference>
<dbReference type="InterPro" id="IPR011701">
    <property type="entry name" value="MFS"/>
</dbReference>
<dbReference type="GO" id="GO:0046943">
    <property type="term" value="F:carboxylic acid transmembrane transporter activity"/>
    <property type="evidence" value="ECO:0007669"/>
    <property type="project" value="TreeGrafter"/>
</dbReference>
<dbReference type="PANTHER" id="PTHR23508">
    <property type="entry name" value="CARBOXYLIC ACID TRANSPORTER PROTEIN HOMOLOG"/>
    <property type="match status" value="1"/>
</dbReference>
<feature type="transmembrane region" description="Helical" evidence="5">
    <location>
        <begin position="161"/>
        <end position="182"/>
    </location>
</feature>
<dbReference type="Pfam" id="PF07690">
    <property type="entry name" value="MFS_1"/>
    <property type="match status" value="1"/>
</dbReference>
<evidence type="ECO:0000256" key="4">
    <source>
        <dbReference type="ARBA" id="ARBA00023136"/>
    </source>
</evidence>
<keyword evidence="4 5" id="KW-0472">Membrane</keyword>
<evidence type="ECO:0000256" key="1">
    <source>
        <dbReference type="ARBA" id="ARBA00004141"/>
    </source>
</evidence>
<comment type="caution">
    <text evidence="7">The sequence shown here is derived from an EMBL/GenBank/DDBJ whole genome shotgun (WGS) entry which is preliminary data.</text>
</comment>
<keyword evidence="2 5" id="KW-0812">Transmembrane</keyword>
<dbReference type="AlphaFoldDB" id="A0A7W5K6K7"/>
<feature type="transmembrane region" description="Helical" evidence="5">
    <location>
        <begin position="75"/>
        <end position="93"/>
    </location>
</feature>
<feature type="transmembrane region" description="Helical" evidence="5">
    <location>
        <begin position="44"/>
        <end position="63"/>
    </location>
</feature>
<dbReference type="EMBL" id="JACHZF010000076">
    <property type="protein sequence ID" value="MBB3332785.1"/>
    <property type="molecule type" value="Genomic_DNA"/>
</dbReference>
<reference evidence="7 8" key="1">
    <citation type="submission" date="2020-08" db="EMBL/GenBank/DDBJ databases">
        <title>Genomic Encyclopedia of Archaeal and Bacterial Type Strains, Phase II (KMG-II): from individual species to whole genera.</title>
        <authorList>
            <person name="Goeker M."/>
        </authorList>
    </citation>
    <scope>NUCLEOTIDE SEQUENCE [LARGE SCALE GENOMIC DNA]</scope>
    <source>
        <strain evidence="7 8">5AG</strain>
    </source>
</reference>
<dbReference type="SUPFAM" id="SSF103473">
    <property type="entry name" value="MFS general substrate transporter"/>
    <property type="match status" value="1"/>
</dbReference>
<keyword evidence="8" id="KW-1185">Reference proteome</keyword>
<evidence type="ECO:0000313" key="8">
    <source>
        <dbReference type="Proteomes" id="UP000553442"/>
    </source>
</evidence>
<feature type="transmembrane region" description="Helical" evidence="5">
    <location>
        <begin position="99"/>
        <end position="120"/>
    </location>
</feature>
<protein>
    <submittedName>
        <fullName evidence="7">MFS family permease</fullName>
    </submittedName>
</protein>
<dbReference type="InterPro" id="IPR036259">
    <property type="entry name" value="MFS_trans_sf"/>
</dbReference>
<dbReference type="InterPro" id="IPR020846">
    <property type="entry name" value="MFS_dom"/>
</dbReference>
<evidence type="ECO:0000256" key="5">
    <source>
        <dbReference type="SAM" id="Phobius"/>
    </source>
</evidence>
<feature type="transmembrane region" description="Helical" evidence="5">
    <location>
        <begin position="132"/>
        <end position="155"/>
    </location>
</feature>
<organism evidence="7 8">
    <name type="scientific">Halomonas campaniensis</name>
    <dbReference type="NCBI Taxonomy" id="213554"/>
    <lineage>
        <taxon>Bacteria</taxon>
        <taxon>Pseudomonadati</taxon>
        <taxon>Pseudomonadota</taxon>
        <taxon>Gammaproteobacteria</taxon>
        <taxon>Oceanospirillales</taxon>
        <taxon>Halomonadaceae</taxon>
        <taxon>Halomonas</taxon>
    </lineage>
</organism>
<evidence type="ECO:0000256" key="2">
    <source>
        <dbReference type="ARBA" id="ARBA00022692"/>
    </source>
</evidence>
<dbReference type="GO" id="GO:0005886">
    <property type="term" value="C:plasma membrane"/>
    <property type="evidence" value="ECO:0007669"/>
    <property type="project" value="TreeGrafter"/>
</dbReference>
<proteinExistence type="predicted"/>
<dbReference type="Proteomes" id="UP000553442">
    <property type="component" value="Unassembled WGS sequence"/>
</dbReference>
<name>A0A7W5K6K7_9GAMM</name>
<accession>A0A7W5K6K7</accession>
<evidence type="ECO:0000256" key="3">
    <source>
        <dbReference type="ARBA" id="ARBA00022989"/>
    </source>
</evidence>
<keyword evidence="3 5" id="KW-1133">Transmembrane helix</keyword>
<dbReference type="PANTHER" id="PTHR23508:SF10">
    <property type="entry name" value="CARBOXYLIC ACID TRANSPORTER PROTEIN HOMOLOG"/>
    <property type="match status" value="1"/>
</dbReference>
<evidence type="ECO:0000259" key="6">
    <source>
        <dbReference type="PROSITE" id="PS50850"/>
    </source>
</evidence>
<feature type="domain" description="Major facilitator superfamily (MFS) profile" evidence="6">
    <location>
        <begin position="8"/>
        <end position="225"/>
    </location>
</feature>
<gene>
    <name evidence="7" type="ORF">BDK63_003690</name>
</gene>
<comment type="subcellular location">
    <subcellularLocation>
        <location evidence="1">Membrane</location>
        <topology evidence="1">Multi-pass membrane protein</topology>
    </subcellularLocation>
</comment>
<evidence type="ECO:0000313" key="7">
    <source>
        <dbReference type="EMBL" id="MBB3332785.1"/>
    </source>
</evidence>
<dbReference type="Gene3D" id="1.20.1250.20">
    <property type="entry name" value="MFS general substrate transporter like domains"/>
    <property type="match status" value="1"/>
</dbReference>